<evidence type="ECO:0000256" key="1">
    <source>
        <dbReference type="ARBA" id="ARBA00004123"/>
    </source>
</evidence>
<feature type="compositionally biased region" description="Polar residues" evidence="3">
    <location>
        <begin position="590"/>
        <end position="600"/>
    </location>
</feature>
<feature type="region of interest" description="Disordered" evidence="3">
    <location>
        <begin position="418"/>
        <end position="573"/>
    </location>
</feature>
<gene>
    <name evidence="5" type="primary">LOC131802744</name>
</gene>
<feature type="compositionally biased region" description="Basic residues" evidence="3">
    <location>
        <begin position="754"/>
        <end position="769"/>
    </location>
</feature>
<feature type="compositionally biased region" description="Low complexity" evidence="3">
    <location>
        <begin position="89"/>
        <end position="128"/>
    </location>
</feature>
<feature type="compositionally biased region" description="Low complexity" evidence="3">
    <location>
        <begin position="469"/>
        <end position="485"/>
    </location>
</feature>
<protein>
    <submittedName>
        <fullName evidence="5">Midnolin homolog</fullName>
    </submittedName>
</protein>
<feature type="compositionally biased region" description="Low complexity" evidence="3">
    <location>
        <begin position="854"/>
        <end position="864"/>
    </location>
</feature>
<evidence type="ECO:0000256" key="2">
    <source>
        <dbReference type="ARBA" id="ARBA00023242"/>
    </source>
</evidence>
<keyword evidence="2" id="KW-0539">Nucleus</keyword>
<feature type="region of interest" description="Disordered" evidence="3">
    <location>
        <begin position="590"/>
        <end position="610"/>
    </location>
</feature>
<feature type="compositionally biased region" description="Polar residues" evidence="3">
    <location>
        <begin position="516"/>
        <end position="528"/>
    </location>
</feature>
<feature type="compositionally biased region" description="Polar residues" evidence="3">
    <location>
        <begin position="433"/>
        <end position="453"/>
    </location>
</feature>
<feature type="compositionally biased region" description="Basic residues" evidence="3">
    <location>
        <begin position="75"/>
        <end position="88"/>
    </location>
</feature>
<accession>A0ABM3V0A6</accession>
<evidence type="ECO:0000313" key="5">
    <source>
        <dbReference type="RefSeq" id="XP_058979178.1"/>
    </source>
</evidence>
<feature type="compositionally biased region" description="Polar residues" evidence="3">
    <location>
        <begin position="546"/>
        <end position="569"/>
    </location>
</feature>
<evidence type="ECO:0000313" key="4">
    <source>
        <dbReference type="Proteomes" id="UP001652621"/>
    </source>
</evidence>
<reference evidence="5" key="1">
    <citation type="submission" date="2025-08" db="UniProtKB">
        <authorList>
            <consortium name="RefSeq"/>
        </authorList>
    </citation>
    <scope>IDENTIFICATION</scope>
    <source>
        <strain evidence="5">Aabys</strain>
        <tissue evidence="5">Whole body</tissue>
    </source>
</reference>
<feature type="compositionally biased region" description="Low complexity" evidence="3">
    <location>
        <begin position="334"/>
        <end position="348"/>
    </location>
</feature>
<dbReference type="GeneID" id="131802744"/>
<proteinExistence type="predicted"/>
<feature type="compositionally biased region" description="Low complexity" evidence="3">
    <location>
        <begin position="529"/>
        <end position="538"/>
    </location>
</feature>
<feature type="compositionally biased region" description="Basic residues" evidence="3">
    <location>
        <begin position="129"/>
        <end position="141"/>
    </location>
</feature>
<feature type="compositionally biased region" description="Low complexity" evidence="3">
    <location>
        <begin position="418"/>
        <end position="432"/>
    </location>
</feature>
<dbReference type="InterPro" id="IPR039336">
    <property type="entry name" value="Midnolin"/>
</dbReference>
<keyword evidence="4" id="KW-1185">Reference proteome</keyword>
<feature type="region of interest" description="Disordered" evidence="3">
    <location>
        <begin position="57"/>
        <end position="156"/>
    </location>
</feature>
<dbReference type="PANTHER" id="PTHR23010:SF1">
    <property type="entry name" value="MIDNOLIN"/>
    <property type="match status" value="1"/>
</dbReference>
<feature type="region of interest" description="Disordered" evidence="3">
    <location>
        <begin position="330"/>
        <end position="353"/>
    </location>
</feature>
<dbReference type="PANTHER" id="PTHR23010">
    <property type="entry name" value="MIDNOLIN"/>
    <property type="match status" value="1"/>
</dbReference>
<feature type="region of interest" description="Disordered" evidence="3">
    <location>
        <begin position="747"/>
        <end position="807"/>
    </location>
</feature>
<feature type="compositionally biased region" description="Polar residues" evidence="3">
    <location>
        <begin position="979"/>
        <end position="1007"/>
    </location>
</feature>
<feature type="non-terminal residue" evidence="5">
    <location>
        <position position="1"/>
    </location>
</feature>
<feature type="compositionally biased region" description="Low complexity" evidence="3">
    <location>
        <begin position="601"/>
        <end position="610"/>
    </location>
</feature>
<feature type="region of interest" description="Disordered" evidence="3">
    <location>
        <begin position="844"/>
        <end position="881"/>
    </location>
</feature>
<feature type="compositionally biased region" description="Basic residues" evidence="3">
    <location>
        <begin position="865"/>
        <end position="875"/>
    </location>
</feature>
<evidence type="ECO:0000256" key="3">
    <source>
        <dbReference type="SAM" id="MobiDB-lite"/>
    </source>
</evidence>
<dbReference type="Proteomes" id="UP001652621">
    <property type="component" value="Unplaced"/>
</dbReference>
<feature type="region of interest" description="Disordered" evidence="3">
    <location>
        <begin position="979"/>
        <end position="1019"/>
    </location>
</feature>
<feature type="compositionally biased region" description="Low complexity" evidence="3">
    <location>
        <begin position="57"/>
        <end position="74"/>
    </location>
</feature>
<comment type="subcellular location">
    <subcellularLocation>
        <location evidence="1">Nucleus</location>
    </subcellularLocation>
</comment>
<feature type="compositionally biased region" description="Basic residues" evidence="3">
    <location>
        <begin position="488"/>
        <end position="513"/>
    </location>
</feature>
<organism evidence="4 5">
    <name type="scientific">Musca domestica</name>
    <name type="common">House fly</name>
    <dbReference type="NCBI Taxonomy" id="7370"/>
    <lineage>
        <taxon>Eukaryota</taxon>
        <taxon>Metazoa</taxon>
        <taxon>Ecdysozoa</taxon>
        <taxon>Arthropoda</taxon>
        <taxon>Hexapoda</taxon>
        <taxon>Insecta</taxon>
        <taxon>Pterygota</taxon>
        <taxon>Neoptera</taxon>
        <taxon>Endopterygota</taxon>
        <taxon>Diptera</taxon>
        <taxon>Brachycera</taxon>
        <taxon>Muscomorpha</taxon>
        <taxon>Muscoidea</taxon>
        <taxon>Muscidae</taxon>
        <taxon>Musca</taxon>
    </lineage>
</organism>
<feature type="compositionally biased region" description="Low complexity" evidence="3">
    <location>
        <begin position="781"/>
        <end position="797"/>
    </location>
</feature>
<sequence>VLQAQRPENTVMQALESLNDAQVNDFLSGKTPLNLSMRLGDHMMLIQLQLSTVNPVNSAAHHSGSNCSSSSSRTRSSHHHHHHHHRSSSSRSASTQTAGGSTAATNGGTSAPASSSSNSGSGSGSSNNSHHHHHHHHHHQHNNGVSGVVPGSIASSNATAGGAGVGVAMPTAQNANAVRKLEMDTTQRVVGKHVTPTVVPPPSTVRMTTPLAAQPLPTPTSSSTSGVNGAINSKNSDFSSYLSNIVKSIAMAQPGSRLTPAVTTNAAAAGSAGQQTTTTNAIPTSAIVPVVASPFHTPSSAEAVLLEQSPIKSLSNLVSSPIKTTSIKHIPRISSNSSNNNNNSSSNSVALGPHTTALSANTATAAAPPPICQDPIAAKLTSCLCTRLNGGSSGAGNMAPHVSAKQCIESSCITSQQQQPMPQLAQQQHQQQRTSSIMTSTPNYKSINSGGSVLTTPPPPPLTNIAGNSSSASSRASSSSSSSSSLHKTAHNAITRKHRHHHHHHHHHHHYHHPGVQTSNSVKLQPNLSSTSSSSSTTPQRGGGISNDSGFNSSDDTLNISTQTPTKSKPTVAAPTPLMIAAPLASNSNTTTPIAAQSNHSTPTSATAAAAATPIELDESGIVSDSRTLAEASRNLTQTLRKLSKEVFTNKIDFSASEETPRKSGSGAVIESMKNHGKGIYSGTFSGTLNPALQDRYGRPKRDISTVIHILNDLLSATPQYHRGARISFEAPSTSAAAAASVAAASGSPGAIHHSSRSKHLSSKHHHSSHPSCVKCIKTHNNSASTSSSSSSSINSGSNGGGGSSSSSSSSPICAYGECSGHYVSKSQSSKSYPCCQPDVTNSSNMVTSHHHSSSSSSSSASSSHHQHHHHHHHQSQQQVMVDERKVCQCRYRIHSETGEREREHTCQKCATEMDNMKTKSKLDQLRLVMQQRKQKREARKLKGAPYGARVVGTTSTATTATSGGAGVVDAGNATSLSATNSPISANNNQQTPISVASASTAPSEVSPNHIVEEVDTAA</sequence>
<dbReference type="RefSeq" id="XP_058979178.1">
    <property type="nucleotide sequence ID" value="XM_059123195.1"/>
</dbReference>
<name>A0ABM3V0A6_MUSDO</name>